<protein>
    <recommendedName>
        <fullName evidence="3">Terpene cyclase/mutase family member</fullName>
        <ecNumber evidence="3">5.4.99.-</ecNumber>
    </recommendedName>
</protein>
<dbReference type="Pfam" id="PF13249">
    <property type="entry name" value="SQHop_cyclase_N"/>
    <property type="match status" value="1"/>
</dbReference>
<keyword evidence="7" id="KW-1185">Reference proteome</keyword>
<name>A0AAD6CUS4_9EURO</name>
<evidence type="ECO:0000313" key="7">
    <source>
        <dbReference type="Proteomes" id="UP001220324"/>
    </source>
</evidence>
<dbReference type="GO" id="GO:0005811">
    <property type="term" value="C:lipid droplet"/>
    <property type="evidence" value="ECO:0007669"/>
    <property type="project" value="InterPro"/>
</dbReference>
<comment type="caution">
    <text evidence="6">The sequence shown here is derived from an EMBL/GenBank/DDBJ whole genome shotgun (WGS) entry which is preliminary data.</text>
</comment>
<evidence type="ECO:0000256" key="1">
    <source>
        <dbReference type="ARBA" id="ARBA00022737"/>
    </source>
</evidence>
<dbReference type="GO" id="GO:0016104">
    <property type="term" value="P:triterpenoid biosynthetic process"/>
    <property type="evidence" value="ECO:0007669"/>
    <property type="project" value="InterPro"/>
</dbReference>
<evidence type="ECO:0000259" key="4">
    <source>
        <dbReference type="Pfam" id="PF13243"/>
    </source>
</evidence>
<dbReference type="InterPro" id="IPR032697">
    <property type="entry name" value="SQ_cyclase_N"/>
</dbReference>
<dbReference type="NCBIfam" id="TIGR01787">
    <property type="entry name" value="squalene_cyclas"/>
    <property type="match status" value="1"/>
</dbReference>
<dbReference type="SFLD" id="SFLDG01016">
    <property type="entry name" value="Prenyltransferase_Like_2"/>
    <property type="match status" value="1"/>
</dbReference>
<dbReference type="SUPFAM" id="SSF48239">
    <property type="entry name" value="Terpenoid cyclases/Protein prenyltransferases"/>
    <property type="match status" value="2"/>
</dbReference>
<reference evidence="6 7" key="1">
    <citation type="journal article" date="2023" name="IMA Fungus">
        <title>Comparative genomic study of the Penicillium genus elucidates a diverse pangenome and 15 lateral gene transfer events.</title>
        <authorList>
            <person name="Petersen C."/>
            <person name="Sorensen T."/>
            <person name="Nielsen M.R."/>
            <person name="Sondergaard T.E."/>
            <person name="Sorensen J.L."/>
            <person name="Fitzpatrick D.A."/>
            <person name="Frisvad J.C."/>
            <person name="Nielsen K.L."/>
        </authorList>
    </citation>
    <scope>NUCLEOTIDE SEQUENCE [LARGE SCALE GENOMIC DNA]</scope>
    <source>
        <strain evidence="6 7">IBT 35679</strain>
    </source>
</reference>
<keyword evidence="1" id="KW-0677">Repeat</keyword>
<dbReference type="EMBL" id="JAQIZZ010000006">
    <property type="protein sequence ID" value="KAJ5537666.1"/>
    <property type="molecule type" value="Genomic_DNA"/>
</dbReference>
<proteinExistence type="inferred from homology"/>
<dbReference type="GO" id="GO:0016866">
    <property type="term" value="F:intramolecular transferase activity"/>
    <property type="evidence" value="ECO:0007669"/>
    <property type="project" value="InterPro"/>
</dbReference>
<comment type="similarity">
    <text evidence="3">Belongs to the terpene cyclase/mutase family.</text>
</comment>
<dbReference type="PANTHER" id="PTHR11764:SF82">
    <property type="entry name" value="TERPENE CYCLASE_MUTASE FAMILY MEMBER"/>
    <property type="match status" value="1"/>
</dbReference>
<feature type="domain" description="Squalene cyclase C-terminal" evidence="4">
    <location>
        <begin position="332"/>
        <end position="661"/>
    </location>
</feature>
<dbReference type="NCBIfam" id="TIGR01507">
    <property type="entry name" value="hopene_cyclase"/>
    <property type="match status" value="1"/>
</dbReference>
<feature type="domain" description="Squalene cyclase N-terminal" evidence="5">
    <location>
        <begin position="26"/>
        <end position="323"/>
    </location>
</feature>
<dbReference type="PANTHER" id="PTHR11764">
    <property type="entry name" value="TERPENE CYCLASE/MUTASE FAMILY MEMBER"/>
    <property type="match status" value="1"/>
</dbReference>
<accession>A0AAD6CUS4</accession>
<gene>
    <name evidence="6" type="ORF">N7494_007145</name>
</gene>
<keyword evidence="2 3" id="KW-0413">Isomerase</keyword>
<dbReference type="InterPro" id="IPR006400">
    <property type="entry name" value="Hopene-cyclase"/>
</dbReference>
<evidence type="ECO:0000259" key="5">
    <source>
        <dbReference type="Pfam" id="PF13249"/>
    </source>
</evidence>
<dbReference type="InterPro" id="IPR008930">
    <property type="entry name" value="Terpenoid_cyclase/PrenylTrfase"/>
</dbReference>
<organism evidence="6 7">
    <name type="scientific">Penicillium frequentans</name>
    <dbReference type="NCBI Taxonomy" id="3151616"/>
    <lineage>
        <taxon>Eukaryota</taxon>
        <taxon>Fungi</taxon>
        <taxon>Dikarya</taxon>
        <taxon>Ascomycota</taxon>
        <taxon>Pezizomycotina</taxon>
        <taxon>Eurotiomycetes</taxon>
        <taxon>Eurotiomycetidae</taxon>
        <taxon>Eurotiales</taxon>
        <taxon>Aspergillaceae</taxon>
        <taxon>Penicillium</taxon>
    </lineage>
</organism>
<dbReference type="Gene3D" id="1.50.10.20">
    <property type="match status" value="2"/>
</dbReference>
<dbReference type="Proteomes" id="UP001220324">
    <property type="component" value="Unassembled WGS sequence"/>
</dbReference>
<dbReference type="AlphaFoldDB" id="A0AAD6CUS4"/>
<dbReference type="InterPro" id="IPR032696">
    <property type="entry name" value="SQ_cyclase_C"/>
</dbReference>
<dbReference type="EC" id="5.4.99.-" evidence="3"/>
<evidence type="ECO:0000256" key="3">
    <source>
        <dbReference type="RuleBase" id="RU362003"/>
    </source>
</evidence>
<sequence length="669" mass="74981">MLLVQEKVEASADEQLLVQVEQSLKLSNDYALGLARPDGHWCGELKSNVTITSEYIFLRQALGLDLKTDNQAYCRHILSQQNDDGSWSLAPEYPGDVSVTTEAYLALKILGISSDVPLMQRAKEFVLTAGGVAKVRVFTRIFLATFGLFPWDSIPQLPVELMLLPPISMINIYKFASWARGTIAPLLIICHHQPIYALPNGQYAGNDYLDELWQDHTMKNVRCGPTLLEMASQGDVTGLAFGILDNLLYQLNGLRSIPFLRTYARKECMKWILERQEPTGDWAGIFPPMHASVFAFMLEGYSLDDAPVRLGIEALENFAWEDENGKRVQACISPVWDTALMSIGLCDAKSPDQKAVEKAIKWIRNRQLLEPRGDWRVYRPELIPGGFSFEYENSWYPDVDDTAAIILAQLKHDPKLVTSYSVVAAATWIIGMQNPDGGWAAFDVENDKLFLNKIPFSDMDSLCDTSCPDITGRILEAFGLMMKVAPEKSTAGFSALHASCMQGISYLASTQEPNGSWFGRWGCNYVYGTGHALCGLSYYVDDDMRVQRLVQPALRWLKTRQNPDGGWGESLLTYRTPSTQPIGSTPSQTAWALMGLLAHLPYTDPTIVRGIRYLVSSQKPEKGIGSSWPESVYTGTGFPNHFYLGYDYYRHYFPMMALGRYFQEAQGDK</sequence>
<evidence type="ECO:0000313" key="6">
    <source>
        <dbReference type="EMBL" id="KAJ5537666.1"/>
    </source>
</evidence>
<dbReference type="Pfam" id="PF13243">
    <property type="entry name" value="SQHop_cyclase_C"/>
    <property type="match status" value="1"/>
</dbReference>
<dbReference type="InterPro" id="IPR018333">
    <property type="entry name" value="Squalene_cyclase"/>
</dbReference>
<dbReference type="CDD" id="cd02892">
    <property type="entry name" value="SQCY_1"/>
    <property type="match status" value="1"/>
</dbReference>
<evidence type="ECO:0000256" key="2">
    <source>
        <dbReference type="ARBA" id="ARBA00023235"/>
    </source>
</evidence>